<sequence>MSTTASNAAPTGTTPAAPAPPVQDTTAATSAAATAATSAATTVAAGWGVVAVLGFVLALLAGFLFSFGAAKLSYDTYGNILWAILDFFFASVYYPFYALVLHQATPAPTGMLGMGRRRKH</sequence>
<organism evidence="3">
    <name type="scientific">viral metagenome</name>
    <dbReference type="NCBI Taxonomy" id="1070528"/>
    <lineage>
        <taxon>unclassified sequences</taxon>
        <taxon>metagenomes</taxon>
        <taxon>organismal metagenomes</taxon>
    </lineage>
</organism>
<dbReference type="AlphaFoldDB" id="A0A6C0J7G5"/>
<evidence type="ECO:0000256" key="2">
    <source>
        <dbReference type="SAM" id="Phobius"/>
    </source>
</evidence>
<evidence type="ECO:0000313" key="3">
    <source>
        <dbReference type="EMBL" id="QHT99927.1"/>
    </source>
</evidence>
<dbReference type="EMBL" id="MN740319">
    <property type="protein sequence ID" value="QHT99927.1"/>
    <property type="molecule type" value="Genomic_DNA"/>
</dbReference>
<name>A0A6C0J7G5_9ZZZZ</name>
<keyword evidence="2" id="KW-0812">Transmembrane</keyword>
<proteinExistence type="predicted"/>
<feature type="region of interest" description="Disordered" evidence="1">
    <location>
        <begin position="1"/>
        <end position="25"/>
    </location>
</feature>
<feature type="transmembrane region" description="Helical" evidence="2">
    <location>
        <begin position="77"/>
        <end position="96"/>
    </location>
</feature>
<keyword evidence="2" id="KW-0472">Membrane</keyword>
<keyword evidence="2" id="KW-1133">Transmembrane helix</keyword>
<reference evidence="3" key="1">
    <citation type="journal article" date="2020" name="Nature">
        <title>Giant virus diversity and host interactions through global metagenomics.</title>
        <authorList>
            <person name="Schulz F."/>
            <person name="Roux S."/>
            <person name="Paez-Espino D."/>
            <person name="Jungbluth S."/>
            <person name="Walsh D.A."/>
            <person name="Denef V.J."/>
            <person name="McMahon K.D."/>
            <person name="Konstantinidis K.T."/>
            <person name="Eloe-Fadrosh E.A."/>
            <person name="Kyrpides N.C."/>
            <person name="Woyke T."/>
        </authorList>
    </citation>
    <scope>NUCLEOTIDE SEQUENCE</scope>
    <source>
        <strain evidence="3">GVMAG-M-3300025778-1</strain>
    </source>
</reference>
<accession>A0A6C0J7G5</accession>
<feature type="transmembrane region" description="Helical" evidence="2">
    <location>
        <begin position="44"/>
        <end position="65"/>
    </location>
</feature>
<protein>
    <submittedName>
        <fullName evidence="3">Uncharacterized protein</fullName>
    </submittedName>
</protein>
<evidence type="ECO:0000256" key="1">
    <source>
        <dbReference type="SAM" id="MobiDB-lite"/>
    </source>
</evidence>